<organism evidence="1 2">
    <name type="scientific">Stegodyphus mimosarum</name>
    <name type="common">African social velvet spider</name>
    <dbReference type="NCBI Taxonomy" id="407821"/>
    <lineage>
        <taxon>Eukaryota</taxon>
        <taxon>Metazoa</taxon>
        <taxon>Ecdysozoa</taxon>
        <taxon>Arthropoda</taxon>
        <taxon>Chelicerata</taxon>
        <taxon>Arachnida</taxon>
        <taxon>Araneae</taxon>
        <taxon>Araneomorphae</taxon>
        <taxon>Entelegynae</taxon>
        <taxon>Eresoidea</taxon>
        <taxon>Eresidae</taxon>
        <taxon>Stegodyphus</taxon>
    </lineage>
</organism>
<gene>
    <name evidence="1" type="ORF">X975_05609</name>
</gene>
<dbReference type="GO" id="GO:0000184">
    <property type="term" value="P:nuclear-transcribed mRNA catabolic process, nonsense-mediated decay"/>
    <property type="evidence" value="ECO:0007669"/>
    <property type="project" value="InterPro"/>
</dbReference>
<reference evidence="1 2" key="1">
    <citation type="submission" date="2013-11" db="EMBL/GenBank/DDBJ databases">
        <title>Genome sequencing of Stegodyphus mimosarum.</title>
        <authorList>
            <person name="Bechsgaard J."/>
        </authorList>
    </citation>
    <scope>NUCLEOTIDE SEQUENCE [LARGE SCALE GENOMIC DNA]</scope>
</reference>
<dbReference type="Proteomes" id="UP000054359">
    <property type="component" value="Unassembled WGS sequence"/>
</dbReference>
<feature type="non-terminal residue" evidence="1">
    <location>
        <position position="247"/>
    </location>
</feature>
<keyword evidence="2" id="KW-1185">Reference proteome</keyword>
<dbReference type="STRING" id="407821.A0A087TSQ1"/>
<dbReference type="Pfam" id="PF15785">
    <property type="entry name" value="SMG1"/>
    <property type="match status" value="1"/>
</dbReference>
<evidence type="ECO:0000313" key="2">
    <source>
        <dbReference type="Proteomes" id="UP000054359"/>
    </source>
</evidence>
<dbReference type="GO" id="GO:0004674">
    <property type="term" value="F:protein serine/threonine kinase activity"/>
    <property type="evidence" value="ECO:0007669"/>
    <property type="project" value="InterPro"/>
</dbReference>
<dbReference type="AlphaFoldDB" id="A0A087TSQ1"/>
<protein>
    <submittedName>
        <fullName evidence="1">Serine/threonine-protein kinase SMG1</fullName>
    </submittedName>
</protein>
<accession>A0A087TSQ1</accession>
<proteinExistence type="predicted"/>
<dbReference type="OrthoDB" id="6503529at2759"/>
<dbReference type="InterPro" id="IPR031559">
    <property type="entry name" value="SMG1"/>
</dbReference>
<keyword evidence="1" id="KW-0418">Kinase</keyword>
<keyword evidence="1" id="KW-0808">Transferase</keyword>
<dbReference type="EMBL" id="KK116566">
    <property type="protein sequence ID" value="KFM68140.1"/>
    <property type="molecule type" value="Genomic_DNA"/>
</dbReference>
<sequence length="247" mass="27789">MGSSANVFKGGSTHSAAKDVESSLKLYMSVYDVWSVYRGYMGRSCPGNFFSHHFRTITNYVLQGKEPHEKKWLLKLFHSCPPPERHSRIDFLMGYLANNSLAVLWFWAVWEVAQSCVISKLRTPLGKPQETFMAIEGALKSAAKFSKNQEDNFSSESKHLTLLRVNLLLSLMEHLEKLMYNAYEGCAAALPSPPKNVRTFFRTNKSTCHEWLSRIRSTAVVVAVNAGNPAAAVRHGFELLQEIKNSG</sequence>
<evidence type="ECO:0000313" key="1">
    <source>
        <dbReference type="EMBL" id="KFM68140.1"/>
    </source>
</evidence>
<name>A0A087TSQ1_STEMI</name>